<dbReference type="RefSeq" id="WP_196151149.1">
    <property type="nucleotide sequence ID" value="NZ_JADMLG010000008.1"/>
</dbReference>
<comment type="caution">
    <text evidence="2">The sequence shown here is derived from an EMBL/GenBank/DDBJ whole genome shotgun (WGS) entry which is preliminary data.</text>
</comment>
<feature type="transmembrane region" description="Helical" evidence="1">
    <location>
        <begin position="271"/>
        <end position="293"/>
    </location>
</feature>
<keyword evidence="1" id="KW-0472">Membrane</keyword>
<keyword evidence="1" id="KW-0812">Transmembrane</keyword>
<evidence type="ECO:0000256" key="1">
    <source>
        <dbReference type="SAM" id="Phobius"/>
    </source>
</evidence>
<reference evidence="2" key="1">
    <citation type="submission" date="2020-11" db="EMBL/GenBank/DDBJ databases">
        <title>Nocardia NEAU-351.nov., a novel actinomycete isolated from the cow dung.</title>
        <authorList>
            <person name="Zhang X."/>
        </authorList>
    </citation>
    <scope>NUCLEOTIDE SEQUENCE</scope>
    <source>
        <strain evidence="2">NEAU-351</strain>
    </source>
</reference>
<dbReference type="EMBL" id="JADMLG010000008">
    <property type="protein sequence ID" value="MBH0778860.1"/>
    <property type="molecule type" value="Genomic_DNA"/>
</dbReference>
<proteinExistence type="predicted"/>
<protein>
    <submittedName>
        <fullName evidence="2">Uncharacterized protein</fullName>
    </submittedName>
</protein>
<keyword evidence="1" id="KW-1133">Transmembrane helix</keyword>
<accession>A0A931IEE6</accession>
<gene>
    <name evidence="2" type="ORF">IT779_21505</name>
</gene>
<dbReference type="Proteomes" id="UP000655751">
    <property type="component" value="Unassembled WGS sequence"/>
</dbReference>
<evidence type="ECO:0000313" key="2">
    <source>
        <dbReference type="EMBL" id="MBH0778860.1"/>
    </source>
</evidence>
<sequence>MQTVLLETSGMAGSYQAVKAWSRSYDDRAGAFVLVATNFARTLQHFGDILIAAGYNWEVSNYKANRNPKGVAPSLPRTIPSELPYGAGVVLGVASSRANSRGLESEFPDFYDKVTARIAGGEIPDGDTDKLDRMTKAWKAFATNDIVFGARSRLRLVADGLERGYRSDVPPDIPLLAEHLRTLATSADEIRLAANDCADATANHQVALAAMRSDINTGFTAVVVGASVAVAVSVVLIRNPRALTLEGATLDTAATAVAGAIGSFFTSLSGITFTTAALGTGALATIAGLAILITNIDDDSSGAHPTLGGDDPITQETAQKIADHANGRAEQGDGTHYVAGVPPAELAEYVRKVLDGEIPTEQRHGLDNGRAGYWDPVKRALIVENNGGGTVFTPKKGREAFEELE</sequence>
<feature type="transmembrane region" description="Helical" evidence="1">
    <location>
        <begin position="248"/>
        <end position="265"/>
    </location>
</feature>
<keyword evidence="3" id="KW-1185">Reference proteome</keyword>
<organism evidence="2 3">
    <name type="scientific">Nocardia bovistercoris</name>
    <dbReference type="NCBI Taxonomy" id="2785916"/>
    <lineage>
        <taxon>Bacteria</taxon>
        <taxon>Bacillati</taxon>
        <taxon>Actinomycetota</taxon>
        <taxon>Actinomycetes</taxon>
        <taxon>Mycobacteriales</taxon>
        <taxon>Nocardiaceae</taxon>
        <taxon>Nocardia</taxon>
    </lineage>
</organism>
<feature type="transmembrane region" description="Helical" evidence="1">
    <location>
        <begin position="218"/>
        <end position="236"/>
    </location>
</feature>
<name>A0A931IEE6_9NOCA</name>
<evidence type="ECO:0000313" key="3">
    <source>
        <dbReference type="Proteomes" id="UP000655751"/>
    </source>
</evidence>
<dbReference type="AlphaFoldDB" id="A0A931IEE6"/>